<dbReference type="Gene3D" id="3.40.50.150">
    <property type="entry name" value="Vaccinia Virus protein VP39"/>
    <property type="match status" value="1"/>
</dbReference>
<dbReference type="PANTHER" id="PTHR42912">
    <property type="entry name" value="METHYLTRANSFERASE"/>
    <property type="match status" value="1"/>
</dbReference>
<keyword evidence="2" id="KW-0489">Methyltransferase</keyword>
<dbReference type="CDD" id="cd02440">
    <property type="entry name" value="AdoMet_MTases"/>
    <property type="match status" value="1"/>
</dbReference>
<sequence>MHNISADDASQANRRWWNSDADAYHEAHPEYLQSFFWCPEMLAEAEAHLLGDLKDKRVLEIGCGSGPCSSWIAETFPSATVIGFDISADMVRRSSGTFPALLADVHRIPLAANSMDVAFSAFGAFPFIPDLTVALREVARVLRSGGTLVIAANHPMRWIFEDFPDERGLIATNSYFEQHYVESDEHGELQYAEFQHTMADWINAFHAAGFSIEGMTEPTWPEDLTTTWGQWSPLRGKIFPGTVIFQARLSEQLPPSPHQHRLQPPGAQ</sequence>
<dbReference type="RefSeq" id="WP_123933827.1">
    <property type="nucleotide sequence ID" value="NZ_CP033897.1"/>
</dbReference>
<dbReference type="GO" id="GO:0052911">
    <property type="term" value="F:23S rRNA (guanine(745)-N(1))-methyltransferase activity"/>
    <property type="evidence" value="ECO:0007669"/>
    <property type="project" value="UniProtKB-EC"/>
</dbReference>
<dbReference type="InterPro" id="IPR029063">
    <property type="entry name" value="SAM-dependent_MTases_sf"/>
</dbReference>
<dbReference type="AlphaFoldDB" id="A0A3G6IZV7"/>
<gene>
    <name evidence="2" type="primary">rlmA</name>
    <name evidence="2" type="ORF">CGERO_05045</name>
</gene>
<reference evidence="2 3" key="1">
    <citation type="submission" date="2018-11" db="EMBL/GenBank/DDBJ databases">
        <authorList>
            <person name="Kleinhagauer T."/>
            <person name="Glaeser S.P."/>
            <person name="Spergser J."/>
            <person name="Ruckert C."/>
            <person name="Kaempfer P."/>
            <person name="Busse H.-J."/>
        </authorList>
    </citation>
    <scope>NUCLEOTIDE SEQUENCE [LARGE SCALE GENOMIC DNA]</scope>
    <source>
        <strain evidence="2 3">W8</strain>
    </source>
</reference>
<dbReference type="SUPFAM" id="SSF53335">
    <property type="entry name" value="S-adenosyl-L-methionine-dependent methyltransferases"/>
    <property type="match status" value="1"/>
</dbReference>
<protein>
    <submittedName>
        <fullName evidence="2">23S rRNA (Guanine(745)-N(1))-methyltransferase</fullName>
        <ecNumber evidence="2">2.1.1.187</ecNumber>
    </submittedName>
</protein>
<organism evidence="2 3">
    <name type="scientific">Corynebacterium gerontici</name>
    <dbReference type="NCBI Taxonomy" id="2079234"/>
    <lineage>
        <taxon>Bacteria</taxon>
        <taxon>Bacillati</taxon>
        <taxon>Actinomycetota</taxon>
        <taxon>Actinomycetes</taxon>
        <taxon>Mycobacteriales</taxon>
        <taxon>Corynebacteriaceae</taxon>
        <taxon>Corynebacterium</taxon>
    </lineage>
</organism>
<dbReference type="InterPro" id="IPR013216">
    <property type="entry name" value="Methyltransf_11"/>
</dbReference>
<dbReference type="EMBL" id="CP033897">
    <property type="protein sequence ID" value="AZA11321.1"/>
    <property type="molecule type" value="Genomic_DNA"/>
</dbReference>
<dbReference type="Pfam" id="PF08241">
    <property type="entry name" value="Methyltransf_11"/>
    <property type="match status" value="1"/>
</dbReference>
<evidence type="ECO:0000313" key="3">
    <source>
        <dbReference type="Proteomes" id="UP000271587"/>
    </source>
</evidence>
<dbReference type="Proteomes" id="UP000271587">
    <property type="component" value="Chromosome"/>
</dbReference>
<keyword evidence="3" id="KW-1185">Reference proteome</keyword>
<proteinExistence type="predicted"/>
<evidence type="ECO:0000259" key="1">
    <source>
        <dbReference type="Pfam" id="PF08241"/>
    </source>
</evidence>
<dbReference type="KEGG" id="cgk:CGERO_05045"/>
<dbReference type="PANTHER" id="PTHR42912:SF93">
    <property type="entry name" value="N6-ADENOSINE-METHYLTRANSFERASE TMT1A"/>
    <property type="match status" value="1"/>
</dbReference>
<name>A0A3G6IZV7_9CORY</name>
<accession>A0A3G6IZV7</accession>
<dbReference type="InterPro" id="IPR050508">
    <property type="entry name" value="Methyltransf_Superfamily"/>
</dbReference>
<dbReference type="OrthoDB" id="5566900at2"/>
<dbReference type="EC" id="2.1.1.187" evidence="2"/>
<keyword evidence="2" id="KW-0808">Transferase</keyword>
<feature type="domain" description="Methyltransferase type 11" evidence="1">
    <location>
        <begin position="59"/>
        <end position="150"/>
    </location>
</feature>
<evidence type="ECO:0000313" key="2">
    <source>
        <dbReference type="EMBL" id="AZA11321.1"/>
    </source>
</evidence>